<keyword evidence="3 6" id="KW-0378">Hydrolase</keyword>
<gene>
    <name evidence="9" type="ORF">NC992_04580</name>
</gene>
<organism evidence="9 10">
    <name type="scientific">Leptolyngbya subtilissima DQ-A4</name>
    <dbReference type="NCBI Taxonomy" id="2933933"/>
    <lineage>
        <taxon>Bacteria</taxon>
        <taxon>Bacillati</taxon>
        <taxon>Cyanobacteriota</taxon>
        <taxon>Cyanophyceae</taxon>
        <taxon>Leptolyngbyales</taxon>
        <taxon>Leptolyngbyaceae</taxon>
        <taxon>Leptolyngbya group</taxon>
        <taxon>Leptolyngbya</taxon>
    </lineage>
</organism>
<dbReference type="PANTHER" id="PTHR22726:SF1">
    <property type="entry name" value="METALLOENDOPEPTIDASE OMA1, MITOCHONDRIAL"/>
    <property type="match status" value="1"/>
</dbReference>
<evidence type="ECO:0000259" key="8">
    <source>
        <dbReference type="Pfam" id="PF01435"/>
    </source>
</evidence>
<dbReference type="EMBL" id="JAMPKX010000002">
    <property type="protein sequence ID" value="MEP0946137.1"/>
    <property type="molecule type" value="Genomic_DNA"/>
</dbReference>
<comment type="similarity">
    <text evidence="6">Belongs to the peptidase M48 family.</text>
</comment>
<keyword evidence="4 6" id="KW-0862">Zinc</keyword>
<evidence type="ECO:0000256" key="5">
    <source>
        <dbReference type="ARBA" id="ARBA00023049"/>
    </source>
</evidence>
<sequence length="297" mass="31865">MDIVLYLSGTWGIPMLTPLTQLTKNSFLRRGLYGLLAAVMAITIGLATPTASQAGIFDLIFQGIRYVQLGNLSDQDEVNLGGQIDRQLKAQAGVRVYNRNSGVSAYINEIGQRLATNSDRPNIPYTFQVVDDDGVNAFATAGGFVYIQTGLIKAAANEAELAGVMAHEIGHITGRHAIGQMRQQALASGVAGALEVRQDALVNIGVQLALQLPNSREAEYDADRRGFNNLGRAGYDTRGFITFMQKLEGGSSAEFLSSHPNPGNRVSNLQSMNSAGTYPNNGVGTDANAYRNRIRGL</sequence>
<evidence type="ECO:0000256" key="6">
    <source>
        <dbReference type="RuleBase" id="RU003983"/>
    </source>
</evidence>
<feature type="domain" description="Peptidase M48" evidence="8">
    <location>
        <begin position="105"/>
        <end position="272"/>
    </location>
</feature>
<keyword evidence="7" id="KW-1133">Transmembrane helix</keyword>
<evidence type="ECO:0000256" key="3">
    <source>
        <dbReference type="ARBA" id="ARBA00022801"/>
    </source>
</evidence>
<keyword evidence="10" id="KW-1185">Reference proteome</keyword>
<dbReference type="Gene3D" id="3.30.2010.10">
    <property type="entry name" value="Metalloproteases ('zincins'), catalytic domain"/>
    <property type="match status" value="1"/>
</dbReference>
<dbReference type="Proteomes" id="UP001482513">
    <property type="component" value="Unassembled WGS sequence"/>
</dbReference>
<keyword evidence="7" id="KW-0472">Membrane</keyword>
<evidence type="ECO:0000256" key="1">
    <source>
        <dbReference type="ARBA" id="ARBA00022670"/>
    </source>
</evidence>
<dbReference type="PANTHER" id="PTHR22726">
    <property type="entry name" value="METALLOENDOPEPTIDASE OMA1"/>
    <property type="match status" value="1"/>
</dbReference>
<keyword evidence="7" id="KW-0812">Transmembrane</keyword>
<evidence type="ECO:0000256" key="4">
    <source>
        <dbReference type="ARBA" id="ARBA00022833"/>
    </source>
</evidence>
<protein>
    <submittedName>
        <fullName evidence="9">M48 family metallopeptidase</fullName>
    </submittedName>
</protein>
<name>A0ABV0K0A1_9CYAN</name>
<dbReference type="CDD" id="cd07333">
    <property type="entry name" value="M48C_bepA_like"/>
    <property type="match status" value="1"/>
</dbReference>
<dbReference type="Pfam" id="PF01435">
    <property type="entry name" value="Peptidase_M48"/>
    <property type="match status" value="1"/>
</dbReference>
<reference evidence="9 10" key="1">
    <citation type="submission" date="2022-04" db="EMBL/GenBank/DDBJ databases">
        <title>Positive selection, recombination, and allopatry shape intraspecific diversity of widespread and dominant cyanobacteria.</title>
        <authorList>
            <person name="Wei J."/>
            <person name="Shu W."/>
            <person name="Hu C."/>
        </authorList>
    </citation>
    <scope>NUCLEOTIDE SEQUENCE [LARGE SCALE GENOMIC DNA]</scope>
    <source>
        <strain evidence="9 10">DQ-A4</strain>
    </source>
</reference>
<dbReference type="InterPro" id="IPR051156">
    <property type="entry name" value="Mito/Outer_Membr_Metalloprot"/>
</dbReference>
<keyword evidence="1 6" id="KW-0645">Protease</keyword>
<keyword evidence="2" id="KW-0479">Metal-binding</keyword>
<proteinExistence type="inferred from homology"/>
<evidence type="ECO:0000313" key="10">
    <source>
        <dbReference type="Proteomes" id="UP001482513"/>
    </source>
</evidence>
<keyword evidence="5 6" id="KW-0482">Metalloprotease</keyword>
<dbReference type="InterPro" id="IPR001915">
    <property type="entry name" value="Peptidase_M48"/>
</dbReference>
<dbReference type="RefSeq" id="WP_190695250.1">
    <property type="nucleotide sequence ID" value="NZ_JAMPKX010000002.1"/>
</dbReference>
<feature type="transmembrane region" description="Helical" evidence="7">
    <location>
        <begin position="32"/>
        <end position="51"/>
    </location>
</feature>
<comment type="caution">
    <text evidence="9">The sequence shown here is derived from an EMBL/GenBank/DDBJ whole genome shotgun (WGS) entry which is preliminary data.</text>
</comment>
<evidence type="ECO:0000256" key="7">
    <source>
        <dbReference type="SAM" id="Phobius"/>
    </source>
</evidence>
<evidence type="ECO:0000313" key="9">
    <source>
        <dbReference type="EMBL" id="MEP0946137.1"/>
    </source>
</evidence>
<accession>A0ABV0K0A1</accession>
<comment type="cofactor">
    <cofactor evidence="6">
        <name>Zn(2+)</name>
        <dbReference type="ChEBI" id="CHEBI:29105"/>
    </cofactor>
    <text evidence="6">Binds 1 zinc ion per subunit.</text>
</comment>
<evidence type="ECO:0000256" key="2">
    <source>
        <dbReference type="ARBA" id="ARBA00022723"/>
    </source>
</evidence>